<accession>A0A2Z3KL15</accession>
<keyword evidence="3" id="KW-0804">Transcription</keyword>
<evidence type="ECO:0000259" key="4">
    <source>
        <dbReference type="PROSITE" id="PS50943"/>
    </source>
</evidence>
<dbReference type="InterPro" id="IPR010982">
    <property type="entry name" value="Lambda_DNA-bd_dom_sf"/>
</dbReference>
<dbReference type="PANTHER" id="PTHR40661">
    <property type="match status" value="1"/>
</dbReference>
<evidence type="ECO:0000256" key="2">
    <source>
        <dbReference type="ARBA" id="ARBA00023125"/>
    </source>
</evidence>
<feature type="domain" description="HTH cro/C1-type" evidence="4">
    <location>
        <begin position="17"/>
        <end position="71"/>
    </location>
</feature>
<protein>
    <recommendedName>
        <fullName evidence="4">HTH cro/C1-type domain-containing protein</fullName>
    </recommendedName>
</protein>
<evidence type="ECO:0000256" key="1">
    <source>
        <dbReference type="ARBA" id="ARBA00023015"/>
    </source>
</evidence>
<dbReference type="EMBL" id="CP028160">
    <property type="protein sequence ID" value="AWN66605.1"/>
    <property type="molecule type" value="Genomic_DNA"/>
</dbReference>
<dbReference type="SMART" id="SM00530">
    <property type="entry name" value="HTH_XRE"/>
    <property type="match status" value="1"/>
</dbReference>
<dbReference type="CDD" id="cd06529">
    <property type="entry name" value="S24_LexA-like"/>
    <property type="match status" value="1"/>
</dbReference>
<dbReference type="InterPro" id="IPR039418">
    <property type="entry name" value="LexA-like"/>
</dbReference>
<organism evidence="5 6">
    <name type="scientific">Lactococcus lactis subsp. lactis</name>
    <name type="common">Streptococcus lactis</name>
    <dbReference type="NCBI Taxonomy" id="1360"/>
    <lineage>
        <taxon>Bacteria</taxon>
        <taxon>Bacillati</taxon>
        <taxon>Bacillota</taxon>
        <taxon>Bacilli</taxon>
        <taxon>Lactobacillales</taxon>
        <taxon>Streptococcaceae</taxon>
        <taxon>Lactococcus</taxon>
    </lineage>
</organism>
<dbReference type="AlphaFoldDB" id="A0A2Z3KL15"/>
<sequence>MFIKKEYGNMNKFSERLKFVLNEKHIKAIELSQKTGISKSSISDWINGRYEAKQDKIFLIAEALGVNEGFLLGLDVPMDKTFENTNDSTTLQKIVSTASELNEFRKTNVLKFAKVQLEEQNNDTSKSAISLRKYRDEQETSTLIVHGLESAGEGEWQEDDLDMEVQIPINEIPDEYDDLAMVLGDSMRPKLHNGDILFITFTKQIEIGEIGVFRTSRGNFVKKLKDGYLESLNPDYDDIYFCEDEECEAVGVVVDYYRK</sequence>
<dbReference type="GO" id="GO:0003677">
    <property type="term" value="F:DNA binding"/>
    <property type="evidence" value="ECO:0007669"/>
    <property type="project" value="UniProtKB-KW"/>
</dbReference>
<dbReference type="Proteomes" id="UP000245919">
    <property type="component" value="Chromosome"/>
</dbReference>
<keyword evidence="1" id="KW-0805">Transcription regulation</keyword>
<dbReference type="PANTHER" id="PTHR40661:SF1">
    <property type="entry name" value="HTH CRO_C1-TYPE DOMAIN-CONTAINING PROTEIN"/>
    <property type="match status" value="1"/>
</dbReference>
<dbReference type="InterPro" id="IPR036286">
    <property type="entry name" value="LexA/Signal_pep-like_sf"/>
</dbReference>
<dbReference type="CDD" id="cd00093">
    <property type="entry name" value="HTH_XRE"/>
    <property type="match status" value="1"/>
</dbReference>
<dbReference type="SUPFAM" id="SSF51306">
    <property type="entry name" value="LexA/Signal peptidase"/>
    <property type="match status" value="1"/>
</dbReference>
<reference evidence="5 6" key="1">
    <citation type="submission" date="2018-03" db="EMBL/GenBank/DDBJ databases">
        <title>Genome sequence of Lactococcus lactis strain 14B4 from almond drupe.</title>
        <authorList>
            <person name="Tran T.D."/>
            <person name="McGarvey J.A."/>
            <person name="Huynh S."/>
            <person name="Parker C.T."/>
        </authorList>
    </citation>
    <scope>NUCLEOTIDE SEQUENCE [LARGE SCALE GENOMIC DNA]</scope>
    <source>
        <strain evidence="5 6">14B4</strain>
    </source>
</reference>
<evidence type="ECO:0000256" key="3">
    <source>
        <dbReference type="ARBA" id="ARBA00023163"/>
    </source>
</evidence>
<evidence type="ECO:0000313" key="6">
    <source>
        <dbReference type="Proteomes" id="UP000245919"/>
    </source>
</evidence>
<evidence type="ECO:0000313" key="5">
    <source>
        <dbReference type="EMBL" id="AWN66605.1"/>
    </source>
</evidence>
<proteinExistence type="predicted"/>
<dbReference type="InterPro" id="IPR015927">
    <property type="entry name" value="Peptidase_S24_S26A/B/C"/>
</dbReference>
<dbReference type="Gene3D" id="2.10.109.10">
    <property type="entry name" value="Umud Fragment, subunit A"/>
    <property type="match status" value="1"/>
</dbReference>
<dbReference type="PROSITE" id="PS50943">
    <property type="entry name" value="HTH_CROC1"/>
    <property type="match status" value="1"/>
</dbReference>
<gene>
    <name evidence="5" type="ORF">LL14B4_10620</name>
</gene>
<dbReference type="Pfam" id="PF00717">
    <property type="entry name" value="Peptidase_S24"/>
    <property type="match status" value="1"/>
</dbReference>
<name>A0A2Z3KL15_LACLL</name>
<dbReference type="SUPFAM" id="SSF47413">
    <property type="entry name" value="lambda repressor-like DNA-binding domains"/>
    <property type="match status" value="1"/>
</dbReference>
<dbReference type="InterPro" id="IPR001387">
    <property type="entry name" value="Cro/C1-type_HTH"/>
</dbReference>
<keyword evidence="2" id="KW-0238">DNA-binding</keyword>
<dbReference type="Gene3D" id="1.10.260.40">
    <property type="entry name" value="lambda repressor-like DNA-binding domains"/>
    <property type="match status" value="1"/>
</dbReference>
<dbReference type="Pfam" id="PF01381">
    <property type="entry name" value="HTH_3"/>
    <property type="match status" value="1"/>
</dbReference>